<dbReference type="GO" id="GO:0008955">
    <property type="term" value="F:peptidoglycan glycosyltransferase activity"/>
    <property type="evidence" value="ECO:0007669"/>
    <property type="project" value="UniProtKB-EC"/>
</dbReference>
<evidence type="ECO:0000256" key="12">
    <source>
        <dbReference type="ARBA" id="ARBA00041185"/>
    </source>
</evidence>
<keyword evidence="5" id="KW-0133">Cell shape</keyword>
<feature type="transmembrane region" description="Helical" evidence="17">
    <location>
        <begin position="69"/>
        <end position="87"/>
    </location>
</feature>
<feature type="transmembrane region" description="Helical" evidence="17">
    <location>
        <begin position="26"/>
        <end position="49"/>
    </location>
</feature>
<gene>
    <name evidence="18" type="ORF">IV38_GL000277</name>
    <name evidence="19" type="ORF">IV40_GL000392</name>
</gene>
<feature type="transmembrane region" description="Helical" evidence="17">
    <location>
        <begin position="94"/>
        <end position="116"/>
    </location>
</feature>
<evidence type="ECO:0000256" key="1">
    <source>
        <dbReference type="ARBA" id="ARBA00004141"/>
    </source>
</evidence>
<dbReference type="GO" id="GO:0008360">
    <property type="term" value="P:regulation of cell shape"/>
    <property type="evidence" value="ECO:0007669"/>
    <property type="project" value="UniProtKB-KW"/>
</dbReference>
<name>A0A0R2G1C8_9LACO</name>
<evidence type="ECO:0000256" key="15">
    <source>
        <dbReference type="ARBA" id="ARBA00049902"/>
    </source>
</evidence>
<evidence type="ECO:0000256" key="11">
    <source>
        <dbReference type="ARBA" id="ARBA00038053"/>
    </source>
</evidence>
<evidence type="ECO:0000256" key="9">
    <source>
        <dbReference type="ARBA" id="ARBA00032370"/>
    </source>
</evidence>
<protein>
    <recommendedName>
        <fullName evidence="12">Probable peptidoglycan glycosyltransferase FtsW</fullName>
        <ecNumber evidence="14">2.4.99.28</ecNumber>
    </recommendedName>
    <alternativeName>
        <fullName evidence="13">Cell division protein FtsW</fullName>
    </alternativeName>
    <alternativeName>
        <fullName evidence="10">Cell wall polymerase</fullName>
    </alternativeName>
    <alternativeName>
        <fullName evidence="9">Peptidoglycan polymerase</fullName>
    </alternativeName>
</protein>
<evidence type="ECO:0000256" key="2">
    <source>
        <dbReference type="ARBA" id="ARBA00022676"/>
    </source>
</evidence>
<dbReference type="InterPro" id="IPR018365">
    <property type="entry name" value="Cell_cycle_FtsW-rel_CS"/>
</dbReference>
<dbReference type="PROSITE" id="PS00428">
    <property type="entry name" value="FTSW_RODA_SPOVE"/>
    <property type="match status" value="1"/>
</dbReference>
<feature type="transmembrane region" description="Helical" evidence="17">
    <location>
        <begin position="312"/>
        <end position="333"/>
    </location>
</feature>
<evidence type="ECO:0000313" key="21">
    <source>
        <dbReference type="Proteomes" id="UP000051751"/>
    </source>
</evidence>
<dbReference type="AlphaFoldDB" id="A0A0R2G1C8"/>
<accession>A0A0R2G1C8</accession>
<dbReference type="PANTHER" id="PTHR30474:SF2">
    <property type="entry name" value="PEPTIDOGLYCAN GLYCOSYLTRANSFERASE FTSW-RELATED"/>
    <property type="match status" value="1"/>
</dbReference>
<dbReference type="Proteomes" id="UP000051751">
    <property type="component" value="Unassembled WGS sequence"/>
</dbReference>
<evidence type="ECO:0000256" key="3">
    <source>
        <dbReference type="ARBA" id="ARBA00022679"/>
    </source>
</evidence>
<dbReference type="EMBL" id="JQAT01000001">
    <property type="protein sequence ID" value="KRN29393.1"/>
    <property type="molecule type" value="Genomic_DNA"/>
</dbReference>
<keyword evidence="2" id="KW-0328">Glycosyltransferase</keyword>
<keyword evidence="4 17" id="KW-0812">Transmembrane</keyword>
<evidence type="ECO:0000256" key="7">
    <source>
        <dbReference type="ARBA" id="ARBA00022989"/>
    </source>
</evidence>
<sequence length="423" mass="47078">MATKKENKRKKRTGAMRKRFMARLRYLDYFLLIPYLILCGVGVVMVYSASADQLMMNNQSPQLYLNKQMLYVTLSFLLIAVMLSIGWKQINDSAMIGLLMLITYILLFYLVVLKYVHPSSAVNGATGWIALGGFNVQPVEIAKLTLILYLAHVLAKHGHEYSQLKFWGYVKATRKQLVCIALMLAMVLIQPDLGGMAILAFIVLIVWISSGISVRYSVTTLFGTIGIIIGLVFAVIKLKPSFLTSSYKFSRLMSFLHPFQLENKGGAQLVNSYYAINNGSWFGVGLGNSIQKRGYLPEPYTDFILSITTEELGLVGALIILALLFFLIFRIMLIGIRAKSAYRSLICYGVAAWLFVQTLFNVGGMSGILPITGVTLPFISYGGSSMLMLAIALGLVFDVAADEKREQRTPKPVQLKKEEEAHV</sequence>
<evidence type="ECO:0000256" key="14">
    <source>
        <dbReference type="ARBA" id="ARBA00044770"/>
    </source>
</evidence>
<evidence type="ECO:0000256" key="5">
    <source>
        <dbReference type="ARBA" id="ARBA00022960"/>
    </source>
</evidence>
<evidence type="ECO:0000256" key="17">
    <source>
        <dbReference type="SAM" id="Phobius"/>
    </source>
</evidence>
<keyword evidence="8 17" id="KW-0472">Membrane</keyword>
<dbReference type="PATRIC" id="fig|81857.3.peg.283"/>
<dbReference type="GO" id="GO:0005886">
    <property type="term" value="C:plasma membrane"/>
    <property type="evidence" value="ECO:0007669"/>
    <property type="project" value="TreeGrafter"/>
</dbReference>
<keyword evidence="19" id="KW-0132">Cell division</keyword>
<feature type="transmembrane region" description="Helical" evidence="17">
    <location>
        <begin position="345"/>
        <end position="372"/>
    </location>
</feature>
<dbReference type="PANTHER" id="PTHR30474">
    <property type="entry name" value="CELL CYCLE PROTEIN"/>
    <property type="match status" value="1"/>
</dbReference>
<dbReference type="EMBL" id="JQAZ01000001">
    <property type="protein sequence ID" value="KRN34078.1"/>
    <property type="molecule type" value="Genomic_DNA"/>
</dbReference>
<keyword evidence="3" id="KW-0808">Transferase</keyword>
<dbReference type="STRING" id="81857.IV38_GL000277"/>
<evidence type="ECO:0000313" key="19">
    <source>
        <dbReference type="EMBL" id="KRN34078.1"/>
    </source>
</evidence>
<dbReference type="Proteomes" id="UP000051645">
    <property type="component" value="Unassembled WGS sequence"/>
</dbReference>
<keyword evidence="7 17" id="KW-1133">Transmembrane helix</keyword>
<comment type="similarity">
    <text evidence="11">Belongs to the SEDS family. FtsW subfamily.</text>
</comment>
<evidence type="ECO:0000256" key="10">
    <source>
        <dbReference type="ARBA" id="ARBA00033270"/>
    </source>
</evidence>
<evidence type="ECO:0000256" key="4">
    <source>
        <dbReference type="ARBA" id="ARBA00022692"/>
    </source>
</evidence>
<comment type="caution">
    <text evidence="19">The sequence shown here is derived from an EMBL/GenBank/DDBJ whole genome shotgun (WGS) entry which is preliminary data.</text>
</comment>
<comment type="function">
    <text evidence="16">Peptidoglycan polymerase that is essential for cell division.</text>
</comment>
<proteinExistence type="inferred from homology"/>
<dbReference type="GO" id="GO:0032153">
    <property type="term" value="C:cell division site"/>
    <property type="evidence" value="ECO:0007669"/>
    <property type="project" value="TreeGrafter"/>
</dbReference>
<evidence type="ECO:0000313" key="20">
    <source>
        <dbReference type="Proteomes" id="UP000051645"/>
    </source>
</evidence>
<feature type="transmembrane region" description="Helical" evidence="17">
    <location>
        <begin position="221"/>
        <end position="238"/>
    </location>
</feature>
<comment type="subcellular location">
    <subcellularLocation>
        <location evidence="1">Membrane</location>
        <topology evidence="1">Multi-pass membrane protein</topology>
    </subcellularLocation>
</comment>
<keyword evidence="19" id="KW-0131">Cell cycle</keyword>
<dbReference type="GO" id="GO:0015648">
    <property type="term" value="F:lipid-linked peptidoglycan transporter activity"/>
    <property type="evidence" value="ECO:0007669"/>
    <property type="project" value="TreeGrafter"/>
</dbReference>
<dbReference type="GO" id="GO:0051301">
    <property type="term" value="P:cell division"/>
    <property type="evidence" value="ECO:0007669"/>
    <property type="project" value="UniProtKB-KW"/>
</dbReference>
<dbReference type="InterPro" id="IPR001182">
    <property type="entry name" value="FtsW/RodA"/>
</dbReference>
<evidence type="ECO:0000256" key="6">
    <source>
        <dbReference type="ARBA" id="ARBA00022984"/>
    </source>
</evidence>
<keyword evidence="6" id="KW-0573">Peptidoglycan synthesis</keyword>
<dbReference type="EC" id="2.4.99.28" evidence="14"/>
<organism evidence="19 20">
    <name type="scientific">Lactobacillus selangorensis</name>
    <dbReference type="NCBI Taxonomy" id="81857"/>
    <lineage>
        <taxon>Bacteria</taxon>
        <taxon>Bacillati</taxon>
        <taxon>Bacillota</taxon>
        <taxon>Bacilli</taxon>
        <taxon>Lactobacillales</taxon>
        <taxon>Lactobacillaceae</taxon>
        <taxon>Lactobacillus</taxon>
    </lineage>
</organism>
<dbReference type="GO" id="GO:0009252">
    <property type="term" value="P:peptidoglycan biosynthetic process"/>
    <property type="evidence" value="ECO:0007669"/>
    <property type="project" value="UniProtKB-KW"/>
</dbReference>
<dbReference type="Pfam" id="PF01098">
    <property type="entry name" value="FTSW_RODA_SPOVE"/>
    <property type="match status" value="1"/>
</dbReference>
<evidence type="ECO:0000313" key="18">
    <source>
        <dbReference type="EMBL" id="KRN29393.1"/>
    </source>
</evidence>
<evidence type="ECO:0000256" key="13">
    <source>
        <dbReference type="ARBA" id="ARBA00041418"/>
    </source>
</evidence>
<keyword evidence="20" id="KW-1185">Reference proteome</keyword>
<reference evidence="20 21" key="1">
    <citation type="journal article" date="2015" name="Genome Announc.">
        <title>Expanding the biotechnology potential of lactobacilli through comparative genomics of 213 strains and associated genera.</title>
        <authorList>
            <person name="Sun Z."/>
            <person name="Harris H.M."/>
            <person name="McCann A."/>
            <person name="Guo C."/>
            <person name="Argimon S."/>
            <person name="Zhang W."/>
            <person name="Yang X."/>
            <person name="Jeffery I.B."/>
            <person name="Cooney J.C."/>
            <person name="Kagawa T.F."/>
            <person name="Liu W."/>
            <person name="Song Y."/>
            <person name="Salvetti E."/>
            <person name="Wrobel A."/>
            <person name="Rasinkangas P."/>
            <person name="Parkhill J."/>
            <person name="Rea M.C."/>
            <person name="O'Sullivan O."/>
            <person name="Ritari J."/>
            <person name="Douillard F.P."/>
            <person name="Paul Ross R."/>
            <person name="Yang R."/>
            <person name="Briner A.E."/>
            <person name="Felis G.E."/>
            <person name="de Vos W.M."/>
            <person name="Barrangou R."/>
            <person name="Klaenhammer T.R."/>
            <person name="Caufield P.W."/>
            <person name="Cui Y."/>
            <person name="Zhang H."/>
            <person name="O'Toole P.W."/>
        </authorList>
    </citation>
    <scope>NUCLEOTIDE SEQUENCE [LARGE SCALE GENOMIC DNA]</scope>
    <source>
        <strain evidence="18 21">ATCC BAA-66</strain>
        <strain evidence="19 20">DSM 13344</strain>
    </source>
</reference>
<comment type="catalytic activity">
    <reaction evidence="15">
        <text>[GlcNAc-(1-&gt;4)-Mur2Ac(oyl-L-Ala-gamma-D-Glu-L-Lys-D-Ala-D-Ala)](n)-di-trans,octa-cis-undecaprenyl diphosphate + beta-D-GlcNAc-(1-&gt;4)-Mur2Ac(oyl-L-Ala-gamma-D-Glu-L-Lys-D-Ala-D-Ala)-di-trans,octa-cis-undecaprenyl diphosphate = [GlcNAc-(1-&gt;4)-Mur2Ac(oyl-L-Ala-gamma-D-Glu-L-Lys-D-Ala-D-Ala)](n+1)-di-trans,octa-cis-undecaprenyl diphosphate + di-trans,octa-cis-undecaprenyl diphosphate + H(+)</text>
        <dbReference type="Rhea" id="RHEA:23708"/>
        <dbReference type="Rhea" id="RHEA-COMP:9602"/>
        <dbReference type="Rhea" id="RHEA-COMP:9603"/>
        <dbReference type="ChEBI" id="CHEBI:15378"/>
        <dbReference type="ChEBI" id="CHEBI:58405"/>
        <dbReference type="ChEBI" id="CHEBI:60033"/>
        <dbReference type="ChEBI" id="CHEBI:78435"/>
        <dbReference type="EC" id="2.4.99.28"/>
    </reaction>
</comment>
<evidence type="ECO:0000256" key="8">
    <source>
        <dbReference type="ARBA" id="ARBA00023136"/>
    </source>
</evidence>
<feature type="transmembrane region" description="Helical" evidence="17">
    <location>
        <begin position="195"/>
        <end position="214"/>
    </location>
</feature>
<evidence type="ECO:0000256" key="16">
    <source>
        <dbReference type="ARBA" id="ARBA00049966"/>
    </source>
</evidence>
<feature type="transmembrane region" description="Helical" evidence="17">
    <location>
        <begin position="378"/>
        <end position="401"/>
    </location>
</feature>